<dbReference type="OrthoDB" id="3352776at2759"/>
<proteinExistence type="predicted"/>
<evidence type="ECO:0008006" key="3">
    <source>
        <dbReference type="Google" id="ProtNLM"/>
    </source>
</evidence>
<evidence type="ECO:0000313" key="1">
    <source>
        <dbReference type="EMBL" id="PPR08264.1"/>
    </source>
</evidence>
<gene>
    <name evidence="1" type="ORF">CVT24_001157</name>
</gene>
<dbReference type="AlphaFoldDB" id="A0A409YZ13"/>
<reference evidence="1 2" key="1">
    <citation type="journal article" date="2018" name="Evol. Lett.">
        <title>Horizontal gene cluster transfer increased hallucinogenic mushroom diversity.</title>
        <authorList>
            <person name="Reynolds H.T."/>
            <person name="Vijayakumar V."/>
            <person name="Gluck-Thaler E."/>
            <person name="Korotkin H.B."/>
            <person name="Matheny P.B."/>
            <person name="Slot J.C."/>
        </authorList>
    </citation>
    <scope>NUCLEOTIDE SEQUENCE [LARGE SCALE GENOMIC DNA]</scope>
    <source>
        <strain evidence="1 2">2629</strain>
    </source>
</reference>
<protein>
    <recommendedName>
        <fullName evidence="3">SnoaL-like domain-containing protein</fullName>
    </recommendedName>
</protein>
<accession>A0A409YZ13</accession>
<dbReference type="Proteomes" id="UP000284842">
    <property type="component" value="Unassembled WGS sequence"/>
</dbReference>
<name>A0A409YZ13_9AGAR</name>
<keyword evidence="2" id="KW-1185">Reference proteome</keyword>
<dbReference type="InParanoid" id="A0A409YZ13"/>
<comment type="caution">
    <text evidence="1">The sequence shown here is derived from an EMBL/GenBank/DDBJ whole genome shotgun (WGS) entry which is preliminary data.</text>
</comment>
<evidence type="ECO:0000313" key="2">
    <source>
        <dbReference type="Proteomes" id="UP000284842"/>
    </source>
</evidence>
<organism evidence="1 2">
    <name type="scientific">Panaeolus cyanescens</name>
    <dbReference type="NCBI Taxonomy" id="181874"/>
    <lineage>
        <taxon>Eukaryota</taxon>
        <taxon>Fungi</taxon>
        <taxon>Dikarya</taxon>
        <taxon>Basidiomycota</taxon>
        <taxon>Agaricomycotina</taxon>
        <taxon>Agaricomycetes</taxon>
        <taxon>Agaricomycetidae</taxon>
        <taxon>Agaricales</taxon>
        <taxon>Agaricineae</taxon>
        <taxon>Galeropsidaceae</taxon>
        <taxon>Panaeolus</taxon>
    </lineage>
</organism>
<dbReference type="EMBL" id="NHTK01000040">
    <property type="protein sequence ID" value="PPR08264.1"/>
    <property type="molecule type" value="Genomic_DNA"/>
</dbReference>
<sequence>MPTQEQLQSTGVSFFEAFSSNTPSRELLGFFSTSGMPVIQHAPLTCPHPQTSRLTGSNAVRSYFDLLATHWTRSNAKMVEKPKVDLAQRRVTLTATTRWTWRKSGRGWTEDFTWTLDFDESLKILSFVARTTSPPGTCVMRAIDAEPSAHLQSSTRSVCLLCFYVVKAWRYILTKLLLDMSSNEIMV</sequence>